<dbReference type="SMART" id="SM00827">
    <property type="entry name" value="PKS_AT"/>
    <property type="match status" value="2"/>
</dbReference>
<keyword evidence="1" id="KW-0596">Phosphopantetheine</keyword>
<keyword evidence="10" id="KW-1185">Reference proteome</keyword>
<dbReference type="InterPro" id="IPR016036">
    <property type="entry name" value="Malonyl_transacylase_ACP-bd"/>
</dbReference>
<dbReference type="SMART" id="SM00823">
    <property type="entry name" value="PKS_PP"/>
    <property type="match status" value="2"/>
</dbReference>
<feature type="region of interest" description="N-terminal hotdog fold" evidence="4">
    <location>
        <begin position="1320"/>
        <end position="1446"/>
    </location>
</feature>
<evidence type="ECO:0000313" key="10">
    <source>
        <dbReference type="Proteomes" id="UP001379533"/>
    </source>
</evidence>
<dbReference type="InterPro" id="IPR014031">
    <property type="entry name" value="Ketoacyl_synth_C"/>
</dbReference>
<dbReference type="InterPro" id="IPR020841">
    <property type="entry name" value="PKS_Beta-ketoAc_synthase_dom"/>
</dbReference>
<dbReference type="Pfam" id="PF00550">
    <property type="entry name" value="PP-binding"/>
    <property type="match status" value="2"/>
</dbReference>
<feature type="region of interest" description="Disordered" evidence="5">
    <location>
        <begin position="1720"/>
        <end position="1740"/>
    </location>
</feature>
<dbReference type="InterPro" id="IPR009081">
    <property type="entry name" value="PP-bd_ACP"/>
</dbReference>
<dbReference type="PROSITE" id="PS50075">
    <property type="entry name" value="CARRIER"/>
    <property type="match status" value="2"/>
</dbReference>
<dbReference type="GO" id="GO:0016746">
    <property type="term" value="F:acyltransferase activity"/>
    <property type="evidence" value="ECO:0007669"/>
    <property type="project" value="UniProtKB-KW"/>
</dbReference>
<dbReference type="Pfam" id="PF21089">
    <property type="entry name" value="PKS_DH_N"/>
    <property type="match status" value="1"/>
</dbReference>
<dbReference type="InterPro" id="IPR036736">
    <property type="entry name" value="ACP-like_sf"/>
</dbReference>
<dbReference type="InterPro" id="IPR001227">
    <property type="entry name" value="Ac_transferase_dom_sf"/>
</dbReference>
<dbReference type="InterPro" id="IPR050091">
    <property type="entry name" value="PKS_NRPS_Biosynth_Enz"/>
</dbReference>
<evidence type="ECO:0000256" key="5">
    <source>
        <dbReference type="SAM" id="MobiDB-lite"/>
    </source>
</evidence>
<dbReference type="Proteomes" id="UP001379533">
    <property type="component" value="Chromosome"/>
</dbReference>
<feature type="domain" description="PKS/mFAS DH" evidence="8">
    <location>
        <begin position="1320"/>
        <end position="1605"/>
    </location>
</feature>
<evidence type="ECO:0000256" key="3">
    <source>
        <dbReference type="ARBA" id="ARBA00022679"/>
    </source>
</evidence>
<dbReference type="Pfam" id="PF00698">
    <property type="entry name" value="Acyl_transf_1"/>
    <property type="match status" value="2"/>
</dbReference>
<evidence type="ECO:0000256" key="4">
    <source>
        <dbReference type="PROSITE-ProRule" id="PRU01363"/>
    </source>
</evidence>
<dbReference type="SUPFAM" id="SSF52151">
    <property type="entry name" value="FabD/lysophospholipase-like"/>
    <property type="match status" value="2"/>
</dbReference>
<dbReference type="PROSITE" id="PS52019">
    <property type="entry name" value="PKS_MFAS_DH"/>
    <property type="match status" value="1"/>
</dbReference>
<dbReference type="InterPro" id="IPR016035">
    <property type="entry name" value="Acyl_Trfase/lysoPLipase"/>
</dbReference>
<dbReference type="InterPro" id="IPR042104">
    <property type="entry name" value="PKS_dehydratase_sf"/>
</dbReference>
<feature type="domain" description="Carrier" evidence="6">
    <location>
        <begin position="1639"/>
        <end position="1713"/>
    </location>
</feature>
<dbReference type="CDD" id="cd00833">
    <property type="entry name" value="PKS"/>
    <property type="match status" value="1"/>
</dbReference>
<dbReference type="Gene3D" id="3.10.129.110">
    <property type="entry name" value="Polyketide synthase dehydratase"/>
    <property type="match status" value="1"/>
</dbReference>
<feature type="active site" description="Proton acceptor; for dehydratase activity" evidence="4">
    <location>
        <position position="1353"/>
    </location>
</feature>
<dbReference type="SMART" id="SM00826">
    <property type="entry name" value="PKS_DH"/>
    <property type="match status" value="1"/>
</dbReference>
<dbReference type="InterPro" id="IPR049552">
    <property type="entry name" value="PKS_DH_N"/>
</dbReference>
<dbReference type="Pfam" id="PF22621">
    <property type="entry name" value="CurL-like_PKS_C"/>
    <property type="match status" value="1"/>
</dbReference>
<sequence>MTGQRDFTVDSAKEWLVAELSARLGIPPANIDPHESFHRYGLDSAGALAMAASLSTSLKRSIVPMVFWSHPNIEALATYLANGMDVQTPKWQFAEGESNDFEPLAIVGMACRFPGADGLDALRTLLKDGIDAVQDIPAHRWHSQPRGPDEPLPPRAGLLENVDGFDPLAFGISPREALEIDPQQRLALELAAEAFDDAGLSSDMLRQGRVGVFIGAIWRDYGELASLDTARVTPHSAVGQSLNMIANRVSFAFGLTGPSLVVDTACSSSLMAVHLACQSLIHGEATVALAGGINLILALRTMVALQRFGGLAPDGRCKAFDASANGFGRGEGGGLVVLKRLSKAMADGDRIYGVVRGSASNNDGPSNGLTAPNPRAQEDVLLDACRRGGIDPARVGYVEAHGTGTALGDPIEAGALGAVFGQVRPKDNPLRIGSIKTNIGHLEGAAGIAGLIKAVLSVNARTVYPSLHFHEPNPLIAFEDLHLEVPRTAQRWPDEEHAALAGVSAFGWGGTNVHVLVEEVPPPDTVRVPEVAPRAPAFAGDENKRDSGIRSKPRIVFVCAPQGGQWVGMARAMLASEPVFRASLERIDRHLVKRVGWSVRAELLRREGEARFDDVSVIQPVLFAIQVALSEWWRAGGVEPDAVIGHSLGEIAAAYIAGALSLEDAVETVCHYSRLQKTTAADTGMALVDLDANAVEERLGAYADRIVVGAYNGPSSTVVSGAATALNDFVAELKLQGIRASLVRVNVAAHSAAMDPIVPEIVRVLSGIRPKAPSVPMMSTLHGRFVEGAELDGAYFAANLRQPVRFSQGVDALLREGHEVFLEMSLAPVLQHALEQCRSGRGDIEVWPGIRRGADERSVLYEARARIASRSIPMDRLAPVHVLPVSAKSPDALRSFAERIARTLEEQPDRSIEDICHTAGARRTHHPVRMAAVGGTREELATALRAACDEVEGYGASHRPKVAFVFPGQGAQWLGMGRDLFARERAFREAMLACDRAVKGIVGWSIVDELLASEDVSNLGRLDVVQPLLFSIEVALAAQWTAWGIAPDAVIGHSMGEVAAAHVAGALSLEDAARIICLRSRLMRTMSGLGAMMATELTVEEARETLRGRDGVSIAVSNSRRSTVLSGHPQTLESIGQELTGRDVFWRWVKVDIASHSPQMDPLRDDILAAVEPIRPREARIAMYSTVVNARVSGGELVPEYWVKNLRDPVFFGDAVRAVVADGITVFVELSPHPILVPAIEQGLTELDASALVVPSLRRHEPEKHTMLASLARIYAAGHEPDWSAIHGGGKVVSLPSYPWQRASYWLPAAAAPAIPREGHPLTGTHIESALEPGTHYWQTQLDCVSLPYLRDHVIDGDIVAPGSVFAEMALAAAAVAHGDGSESMLYDLRFDRALPIPTEGGRRVQVALKQFDGAASLHILSRGDSGNTSWTVHARAMVRARTASPAVCPSLEELRARISGRMHVRPDVYAWMNTKGLAYGARLRGIQHVSLGEREALARIAFDEAPLDHVDRYMAHPALVDAAFQVMLSAIPAEALGEQSCITVGMDTFQIHTRPGASGYAYARCLHCDGGAVRADVFLFDDNGNVTMSATGLHLRLLPARAAVLSAEDAPPQSVRSQGVHEGVRAMLDTLAPAKRRRVVENEVRDSAALVVRIPAAKMPMDAPLRTLGLDSVMSLELRNRLERKFDVRLSATAIWNHPTIVDLASFLIKEMKLAAESVPEEVTKPPPSVRKAAADLPPESKDARHHLARELALVADLLKEAI</sequence>
<evidence type="ECO:0000256" key="2">
    <source>
        <dbReference type="ARBA" id="ARBA00022553"/>
    </source>
</evidence>
<dbReference type="InterPro" id="IPR006162">
    <property type="entry name" value="Ppantetheine_attach_site"/>
</dbReference>
<evidence type="ECO:0000259" key="7">
    <source>
        <dbReference type="PROSITE" id="PS52004"/>
    </source>
</evidence>
<protein>
    <submittedName>
        <fullName evidence="9">Acyltransferase domain-containing protein</fullName>
    </submittedName>
</protein>
<dbReference type="Pfam" id="PF00109">
    <property type="entry name" value="ketoacyl-synt"/>
    <property type="match status" value="1"/>
</dbReference>
<dbReference type="SUPFAM" id="SSF55048">
    <property type="entry name" value="Probable ACP-binding domain of malonyl-CoA ACP transacylase"/>
    <property type="match status" value="2"/>
</dbReference>
<dbReference type="RefSeq" id="WP_394847041.1">
    <property type="nucleotide sequence ID" value="NZ_CP089982.1"/>
</dbReference>
<dbReference type="PANTHER" id="PTHR43775">
    <property type="entry name" value="FATTY ACID SYNTHASE"/>
    <property type="match status" value="1"/>
</dbReference>
<dbReference type="InterPro" id="IPR032821">
    <property type="entry name" value="PKS_assoc"/>
</dbReference>
<dbReference type="InterPro" id="IPR020806">
    <property type="entry name" value="PKS_PP-bd"/>
</dbReference>
<feature type="domain" description="Carrier" evidence="6">
    <location>
        <begin position="7"/>
        <end position="84"/>
    </location>
</feature>
<keyword evidence="3" id="KW-0808">Transferase</keyword>
<dbReference type="Gene3D" id="1.10.1200.10">
    <property type="entry name" value="ACP-like"/>
    <property type="match status" value="2"/>
</dbReference>
<evidence type="ECO:0000259" key="6">
    <source>
        <dbReference type="PROSITE" id="PS50075"/>
    </source>
</evidence>
<gene>
    <name evidence="9" type="ORF">LZC95_06180</name>
</gene>
<dbReference type="PROSITE" id="PS00012">
    <property type="entry name" value="PHOSPHOPANTETHEINE"/>
    <property type="match status" value="1"/>
</dbReference>
<evidence type="ECO:0000259" key="8">
    <source>
        <dbReference type="PROSITE" id="PS52019"/>
    </source>
</evidence>
<dbReference type="InterPro" id="IPR018201">
    <property type="entry name" value="Ketoacyl_synth_AS"/>
</dbReference>
<dbReference type="InterPro" id="IPR014043">
    <property type="entry name" value="Acyl_transferase_dom"/>
</dbReference>
<evidence type="ECO:0000313" key="9">
    <source>
        <dbReference type="EMBL" id="WXA96425.1"/>
    </source>
</evidence>
<feature type="domain" description="Ketosynthase family 3 (KS3)" evidence="7">
    <location>
        <begin position="101"/>
        <end position="519"/>
    </location>
</feature>
<feature type="active site" description="Proton donor; for dehydratase activity" evidence="4">
    <location>
        <position position="1522"/>
    </location>
</feature>
<dbReference type="SUPFAM" id="SSF47336">
    <property type="entry name" value="ACP-like"/>
    <property type="match status" value="2"/>
</dbReference>
<dbReference type="EMBL" id="CP089982">
    <property type="protein sequence ID" value="WXA96425.1"/>
    <property type="molecule type" value="Genomic_DNA"/>
</dbReference>
<dbReference type="SUPFAM" id="SSF53901">
    <property type="entry name" value="Thiolase-like"/>
    <property type="match status" value="1"/>
</dbReference>
<dbReference type="InterPro" id="IPR049551">
    <property type="entry name" value="PKS_DH_C"/>
</dbReference>
<dbReference type="Pfam" id="PF14765">
    <property type="entry name" value="PS-DH"/>
    <property type="match status" value="1"/>
</dbReference>
<keyword evidence="9" id="KW-0012">Acyltransferase</keyword>
<dbReference type="InterPro" id="IPR049900">
    <property type="entry name" value="PKS_mFAS_DH"/>
</dbReference>
<dbReference type="Gene3D" id="3.40.366.10">
    <property type="entry name" value="Malonyl-Coenzyme A Acyl Carrier Protein, domain 2"/>
    <property type="match status" value="2"/>
</dbReference>
<evidence type="ECO:0000256" key="1">
    <source>
        <dbReference type="ARBA" id="ARBA00022450"/>
    </source>
</evidence>
<dbReference type="InterPro" id="IPR020807">
    <property type="entry name" value="PKS_DH"/>
</dbReference>
<feature type="region of interest" description="C-terminal hotdog fold" evidence="4">
    <location>
        <begin position="1460"/>
        <end position="1605"/>
    </location>
</feature>
<dbReference type="PANTHER" id="PTHR43775:SF37">
    <property type="entry name" value="SI:DKEY-61P9.11"/>
    <property type="match status" value="1"/>
</dbReference>
<dbReference type="InterPro" id="IPR016039">
    <property type="entry name" value="Thiolase-like"/>
</dbReference>
<dbReference type="Gene3D" id="3.30.70.3290">
    <property type="match status" value="2"/>
</dbReference>
<dbReference type="Gene3D" id="3.40.47.10">
    <property type="match status" value="1"/>
</dbReference>
<dbReference type="InterPro" id="IPR014030">
    <property type="entry name" value="Ketoacyl_synth_N"/>
</dbReference>
<dbReference type="Pfam" id="PF16197">
    <property type="entry name" value="KAsynt_C_assoc"/>
    <property type="match status" value="1"/>
</dbReference>
<reference evidence="9 10" key="1">
    <citation type="submission" date="2021-12" db="EMBL/GenBank/DDBJ databases">
        <title>Discovery of the Pendulisporaceae a myxobacterial family with distinct sporulation behavior and unique specialized metabolism.</title>
        <authorList>
            <person name="Garcia R."/>
            <person name="Popoff A."/>
            <person name="Bader C.D."/>
            <person name="Loehr J."/>
            <person name="Walesch S."/>
            <person name="Walt C."/>
            <person name="Boldt J."/>
            <person name="Bunk B."/>
            <person name="Haeckl F.J.F.P.J."/>
            <person name="Gunesch A.P."/>
            <person name="Birkelbach J."/>
            <person name="Nuebel U."/>
            <person name="Pietschmann T."/>
            <person name="Bach T."/>
            <person name="Mueller R."/>
        </authorList>
    </citation>
    <scope>NUCLEOTIDE SEQUENCE [LARGE SCALE GENOMIC DNA]</scope>
    <source>
        <strain evidence="9 10">MSr12523</strain>
    </source>
</reference>
<keyword evidence="2" id="KW-0597">Phosphoprotein</keyword>
<dbReference type="SMART" id="SM01294">
    <property type="entry name" value="PKS_PP_betabranch"/>
    <property type="match status" value="1"/>
</dbReference>
<dbReference type="PROSITE" id="PS00606">
    <property type="entry name" value="KS3_1"/>
    <property type="match status" value="1"/>
</dbReference>
<dbReference type="PROSITE" id="PS52004">
    <property type="entry name" value="KS3_2"/>
    <property type="match status" value="1"/>
</dbReference>
<dbReference type="SMART" id="SM00825">
    <property type="entry name" value="PKS_KS"/>
    <property type="match status" value="1"/>
</dbReference>
<name>A0ABZ2KH89_9BACT</name>
<accession>A0ABZ2KH89</accession>
<proteinExistence type="predicted"/>
<organism evidence="9 10">
    <name type="scientific">Pendulispora brunnea</name>
    <dbReference type="NCBI Taxonomy" id="2905690"/>
    <lineage>
        <taxon>Bacteria</taxon>
        <taxon>Pseudomonadati</taxon>
        <taxon>Myxococcota</taxon>
        <taxon>Myxococcia</taxon>
        <taxon>Myxococcales</taxon>
        <taxon>Sorangiineae</taxon>
        <taxon>Pendulisporaceae</taxon>
        <taxon>Pendulispora</taxon>
    </lineage>
</organism>
<dbReference type="Pfam" id="PF02801">
    <property type="entry name" value="Ketoacyl-synt_C"/>
    <property type="match status" value="1"/>
</dbReference>